<dbReference type="Proteomes" id="UP000887565">
    <property type="component" value="Unplaced"/>
</dbReference>
<evidence type="ECO:0000313" key="1">
    <source>
        <dbReference type="Proteomes" id="UP000887565"/>
    </source>
</evidence>
<dbReference type="AlphaFoldDB" id="A0A915I4L7"/>
<reference evidence="2" key="1">
    <citation type="submission" date="2022-11" db="UniProtKB">
        <authorList>
            <consortium name="WormBaseParasite"/>
        </authorList>
    </citation>
    <scope>IDENTIFICATION</scope>
</reference>
<proteinExistence type="predicted"/>
<organism evidence="1 2">
    <name type="scientific">Romanomermis culicivorax</name>
    <name type="common">Nematode worm</name>
    <dbReference type="NCBI Taxonomy" id="13658"/>
    <lineage>
        <taxon>Eukaryota</taxon>
        <taxon>Metazoa</taxon>
        <taxon>Ecdysozoa</taxon>
        <taxon>Nematoda</taxon>
        <taxon>Enoplea</taxon>
        <taxon>Dorylaimia</taxon>
        <taxon>Mermithida</taxon>
        <taxon>Mermithoidea</taxon>
        <taxon>Mermithidae</taxon>
        <taxon>Romanomermis</taxon>
    </lineage>
</organism>
<keyword evidence="1" id="KW-1185">Reference proteome</keyword>
<accession>A0A915I4L7</accession>
<sequence length="54" mass="6469">MATKFELVNKLIIQWKTIFEFTKVFDMAVLNISYCFETPTMHFDICRQGFTELQ</sequence>
<evidence type="ECO:0000313" key="2">
    <source>
        <dbReference type="WBParaSite" id="nRc.2.0.1.t08344-RA"/>
    </source>
</evidence>
<dbReference type="WBParaSite" id="nRc.2.0.1.t08344-RA">
    <property type="protein sequence ID" value="nRc.2.0.1.t08344-RA"/>
    <property type="gene ID" value="nRc.2.0.1.g08344"/>
</dbReference>
<protein>
    <submittedName>
        <fullName evidence="2">Uncharacterized protein</fullName>
    </submittedName>
</protein>
<name>A0A915I4L7_ROMCU</name>